<feature type="compositionally biased region" description="Basic and acidic residues" evidence="1">
    <location>
        <begin position="85"/>
        <end position="94"/>
    </location>
</feature>
<protein>
    <submittedName>
        <fullName evidence="2">Uncharacterized protein</fullName>
    </submittedName>
</protein>
<accession>A0A9Q8SDP1</accession>
<dbReference type="GeneID" id="73335742"/>
<proteinExistence type="predicted"/>
<dbReference type="EMBL" id="CP019471">
    <property type="protein sequence ID" value="UQC75041.1"/>
    <property type="molecule type" value="Genomic_DNA"/>
</dbReference>
<reference evidence="2" key="1">
    <citation type="journal article" date="2021" name="Mol. Plant Microbe Interact.">
        <title>Complete Genome Sequence of the Plant-Pathogenic Fungus Colletotrichum lupini.</title>
        <authorList>
            <person name="Baroncelli R."/>
            <person name="Pensec F."/>
            <person name="Da Lio D."/>
            <person name="Boufleur T."/>
            <person name="Vicente I."/>
            <person name="Sarrocco S."/>
            <person name="Picot A."/>
            <person name="Baraldi E."/>
            <person name="Sukno S."/>
            <person name="Thon M."/>
            <person name="Le Floch G."/>
        </authorList>
    </citation>
    <scope>NUCLEOTIDE SEQUENCE</scope>
    <source>
        <strain evidence="2">IMI 504893</strain>
    </source>
</reference>
<gene>
    <name evidence="2" type="ORF">CLUP02_01694</name>
</gene>
<dbReference type="AlphaFoldDB" id="A0A9Q8SDP1"/>
<dbReference type="Proteomes" id="UP000830671">
    <property type="component" value="Chromosome 1"/>
</dbReference>
<keyword evidence="3" id="KW-1185">Reference proteome</keyword>
<evidence type="ECO:0000313" key="2">
    <source>
        <dbReference type="EMBL" id="UQC75041.1"/>
    </source>
</evidence>
<name>A0A9Q8SDP1_9PEZI</name>
<dbReference type="RefSeq" id="XP_049136689.1">
    <property type="nucleotide sequence ID" value="XM_049280732.1"/>
</dbReference>
<feature type="region of interest" description="Disordered" evidence="1">
    <location>
        <begin position="73"/>
        <end position="94"/>
    </location>
</feature>
<evidence type="ECO:0000313" key="3">
    <source>
        <dbReference type="Proteomes" id="UP000830671"/>
    </source>
</evidence>
<dbReference type="KEGG" id="clup:CLUP02_01694"/>
<sequence>MEPQAQKPKNRRIQITCHRQPIHMGTGQRAIFRGWPITPFAATGPLFSSTHVPCHSGEPRDREVQQRQLSPIFPSGIQCSNHPSAKSEQRPEPPKRSSVILTFWLLNLEAEGDWAWYLTYRYPPSAPIESLVRRTSRVTLTPKHPQPVMAVVNIIIFPFLTDCEHL</sequence>
<evidence type="ECO:0000256" key="1">
    <source>
        <dbReference type="SAM" id="MobiDB-lite"/>
    </source>
</evidence>
<organism evidence="2 3">
    <name type="scientific">Colletotrichum lupini</name>
    <dbReference type="NCBI Taxonomy" id="145971"/>
    <lineage>
        <taxon>Eukaryota</taxon>
        <taxon>Fungi</taxon>
        <taxon>Dikarya</taxon>
        <taxon>Ascomycota</taxon>
        <taxon>Pezizomycotina</taxon>
        <taxon>Sordariomycetes</taxon>
        <taxon>Hypocreomycetidae</taxon>
        <taxon>Glomerellales</taxon>
        <taxon>Glomerellaceae</taxon>
        <taxon>Colletotrichum</taxon>
        <taxon>Colletotrichum acutatum species complex</taxon>
    </lineage>
</organism>